<dbReference type="AlphaFoldDB" id="A0AAE1I619"/>
<feature type="compositionally biased region" description="Low complexity" evidence="1">
    <location>
        <begin position="69"/>
        <end position="83"/>
    </location>
</feature>
<dbReference type="GeneID" id="87914098"/>
<reference evidence="2" key="1">
    <citation type="submission" date="2023-11" db="EMBL/GenBank/DDBJ databases">
        <title>The genome sequences of three competitors of mushroom-forming fungi.</title>
        <authorList>
            <person name="Beijen E."/>
            <person name="Ohm R.A."/>
        </authorList>
    </citation>
    <scope>NUCLEOTIDE SEQUENCE</scope>
    <source>
        <strain evidence="2">CBS 100526</strain>
    </source>
</reference>
<feature type="compositionally biased region" description="Polar residues" evidence="1">
    <location>
        <begin position="187"/>
        <end position="199"/>
    </location>
</feature>
<feature type="region of interest" description="Disordered" evidence="1">
    <location>
        <begin position="1"/>
        <end position="124"/>
    </location>
</feature>
<protein>
    <submittedName>
        <fullName evidence="2">Uncharacterized protein</fullName>
    </submittedName>
</protein>
<evidence type="ECO:0000256" key="1">
    <source>
        <dbReference type="SAM" id="MobiDB-lite"/>
    </source>
</evidence>
<sequence>MAKRKSDAEAPLAPKRVKLQQPATHDAVHDAVHNGQIPDIHARHSPDSAPPSTASPEGQPRQKRKRTLDSQSDSQSNSQSDPQPDSPSDDDIEHLEEPGAKRARISSSPESPDPSLEPWPSVGYDPREVELSWWEQLFIRSHRAAMLLHEQYDSDIDTSADDQNPLPSPEPSDQDVNESQEWEFPTVHSTNEPQSTAQTSRLLSRQRRRQRDATPPPQRKRRQPPKTDKDGENKRNKRNKTQREAPSPAVEAFLQTKRSSRRDPNCKLWQLGDDGTACTVSRVR</sequence>
<organism evidence="2 3">
    <name type="scientific">Trichoderma aggressivum f. europaeum</name>
    <dbReference type="NCBI Taxonomy" id="173218"/>
    <lineage>
        <taxon>Eukaryota</taxon>
        <taxon>Fungi</taxon>
        <taxon>Dikarya</taxon>
        <taxon>Ascomycota</taxon>
        <taxon>Pezizomycotina</taxon>
        <taxon>Sordariomycetes</taxon>
        <taxon>Hypocreomycetidae</taxon>
        <taxon>Hypocreales</taxon>
        <taxon>Hypocreaceae</taxon>
        <taxon>Trichoderma</taxon>
    </lineage>
</organism>
<comment type="caution">
    <text evidence="2">The sequence shown here is derived from an EMBL/GenBank/DDBJ whole genome shotgun (WGS) entry which is preliminary data.</text>
</comment>
<feature type="region of interest" description="Disordered" evidence="1">
    <location>
        <begin position="154"/>
        <end position="284"/>
    </location>
</feature>
<proteinExistence type="predicted"/>
<accession>A0AAE1I619</accession>
<dbReference type="EMBL" id="JAWRVG010000066">
    <property type="protein sequence ID" value="KAK4061990.1"/>
    <property type="molecule type" value="Genomic_DNA"/>
</dbReference>
<name>A0AAE1I619_9HYPO</name>
<feature type="compositionally biased region" description="Acidic residues" evidence="1">
    <location>
        <begin position="172"/>
        <end position="181"/>
    </location>
</feature>
<dbReference type="RefSeq" id="XP_062750893.1">
    <property type="nucleotide sequence ID" value="XM_062894193.1"/>
</dbReference>
<gene>
    <name evidence="2" type="ORF">Triagg1_10153</name>
</gene>
<evidence type="ECO:0000313" key="2">
    <source>
        <dbReference type="EMBL" id="KAK4061990.1"/>
    </source>
</evidence>
<feature type="compositionally biased region" description="Basic and acidic residues" evidence="1">
    <location>
        <begin position="225"/>
        <end position="234"/>
    </location>
</feature>
<dbReference type="Proteomes" id="UP001273209">
    <property type="component" value="Unassembled WGS sequence"/>
</dbReference>
<keyword evidence="3" id="KW-1185">Reference proteome</keyword>
<evidence type="ECO:0000313" key="3">
    <source>
        <dbReference type="Proteomes" id="UP001273209"/>
    </source>
</evidence>